<accession>A0AAV7MZB0</accession>
<keyword evidence="3" id="KW-1185">Reference proteome</keyword>
<evidence type="ECO:0000313" key="3">
    <source>
        <dbReference type="Proteomes" id="UP001066276"/>
    </source>
</evidence>
<dbReference type="AlphaFoldDB" id="A0AAV7MZB0"/>
<organism evidence="2 3">
    <name type="scientific">Pleurodeles waltl</name>
    <name type="common">Iberian ribbed newt</name>
    <dbReference type="NCBI Taxonomy" id="8319"/>
    <lineage>
        <taxon>Eukaryota</taxon>
        <taxon>Metazoa</taxon>
        <taxon>Chordata</taxon>
        <taxon>Craniata</taxon>
        <taxon>Vertebrata</taxon>
        <taxon>Euteleostomi</taxon>
        <taxon>Amphibia</taxon>
        <taxon>Batrachia</taxon>
        <taxon>Caudata</taxon>
        <taxon>Salamandroidea</taxon>
        <taxon>Salamandridae</taxon>
        <taxon>Pleurodelinae</taxon>
        <taxon>Pleurodeles</taxon>
    </lineage>
</organism>
<evidence type="ECO:0000313" key="2">
    <source>
        <dbReference type="EMBL" id="KAJ1107358.1"/>
    </source>
</evidence>
<protein>
    <submittedName>
        <fullName evidence="2">Uncharacterized protein</fullName>
    </submittedName>
</protein>
<name>A0AAV7MZB0_PLEWA</name>
<dbReference type="Proteomes" id="UP001066276">
    <property type="component" value="Chromosome 9"/>
</dbReference>
<reference evidence="2" key="1">
    <citation type="journal article" date="2022" name="bioRxiv">
        <title>Sequencing and chromosome-scale assembly of the giantPleurodeles waltlgenome.</title>
        <authorList>
            <person name="Brown T."/>
            <person name="Elewa A."/>
            <person name="Iarovenko S."/>
            <person name="Subramanian E."/>
            <person name="Araus A.J."/>
            <person name="Petzold A."/>
            <person name="Susuki M."/>
            <person name="Suzuki K.-i.T."/>
            <person name="Hayashi T."/>
            <person name="Toyoda A."/>
            <person name="Oliveira C."/>
            <person name="Osipova E."/>
            <person name="Leigh N.D."/>
            <person name="Simon A."/>
            <person name="Yun M.H."/>
        </authorList>
    </citation>
    <scope>NUCLEOTIDE SEQUENCE</scope>
    <source>
        <strain evidence="2">20211129_DDA</strain>
        <tissue evidence="2">Liver</tissue>
    </source>
</reference>
<dbReference type="EMBL" id="JANPWB010000013">
    <property type="protein sequence ID" value="KAJ1107358.1"/>
    <property type="molecule type" value="Genomic_DNA"/>
</dbReference>
<comment type="caution">
    <text evidence="2">The sequence shown here is derived from an EMBL/GenBank/DDBJ whole genome shotgun (WGS) entry which is preliminary data.</text>
</comment>
<feature type="region of interest" description="Disordered" evidence="1">
    <location>
        <begin position="1"/>
        <end position="60"/>
    </location>
</feature>
<evidence type="ECO:0000256" key="1">
    <source>
        <dbReference type="SAM" id="MobiDB-lite"/>
    </source>
</evidence>
<gene>
    <name evidence="2" type="ORF">NDU88_004749</name>
</gene>
<sequence length="110" mass="12009">MARLGPSEQRDRSGGLDPGTHECLGLGGAPAHRTRSGAGDWRPPTLAPYAGRSSRLRPERRRGLCRFAPRLVHSPTGSSSKCGPVHSEVEAKKAELRKTWLPCARSWRSL</sequence>
<proteinExistence type="predicted"/>